<dbReference type="WBParaSite" id="sdigi.contig96.g4219.t1">
    <property type="protein sequence ID" value="sdigi.contig96.g4219.t1"/>
    <property type="gene ID" value="sdigi.contig96.g4219"/>
</dbReference>
<dbReference type="Proteomes" id="UP000887581">
    <property type="component" value="Unplaced"/>
</dbReference>
<keyword evidence="1" id="KW-0812">Transmembrane</keyword>
<feature type="transmembrane region" description="Helical" evidence="1">
    <location>
        <begin position="62"/>
        <end position="80"/>
    </location>
</feature>
<organism evidence="2 3">
    <name type="scientific">Setaria digitata</name>
    <dbReference type="NCBI Taxonomy" id="48799"/>
    <lineage>
        <taxon>Eukaryota</taxon>
        <taxon>Metazoa</taxon>
        <taxon>Ecdysozoa</taxon>
        <taxon>Nematoda</taxon>
        <taxon>Chromadorea</taxon>
        <taxon>Rhabditida</taxon>
        <taxon>Spirurina</taxon>
        <taxon>Spiruromorpha</taxon>
        <taxon>Filarioidea</taxon>
        <taxon>Setariidae</taxon>
        <taxon>Setaria</taxon>
    </lineage>
</organism>
<evidence type="ECO:0000256" key="1">
    <source>
        <dbReference type="SAM" id="Phobius"/>
    </source>
</evidence>
<evidence type="ECO:0000313" key="3">
    <source>
        <dbReference type="WBParaSite" id="sdigi.contig96.g4219.t1"/>
    </source>
</evidence>
<dbReference type="AlphaFoldDB" id="A0A915Q525"/>
<keyword evidence="1" id="KW-1133">Transmembrane helix</keyword>
<name>A0A915Q525_9BILA</name>
<accession>A0A915Q525</accession>
<keyword evidence="1" id="KW-0472">Membrane</keyword>
<evidence type="ECO:0000313" key="2">
    <source>
        <dbReference type="Proteomes" id="UP000887581"/>
    </source>
</evidence>
<reference evidence="3" key="1">
    <citation type="submission" date="2022-11" db="UniProtKB">
        <authorList>
            <consortium name="WormBaseParasite"/>
        </authorList>
    </citation>
    <scope>IDENTIFICATION</scope>
</reference>
<keyword evidence="2" id="KW-1185">Reference proteome</keyword>
<sequence>MERYKLAYLERADYQVSLCSNNCYQMPKYGLQSLKRNVFRLHTRIAVETEEQLAKKEDGGDSNPMVILILVLVMVMATLLPN</sequence>
<protein>
    <submittedName>
        <fullName evidence="3">Uncharacterized protein</fullName>
    </submittedName>
</protein>
<proteinExistence type="predicted"/>